<accession>A0A194WYE9</accession>
<dbReference type="SUPFAM" id="SSF50129">
    <property type="entry name" value="GroES-like"/>
    <property type="match status" value="1"/>
</dbReference>
<reference evidence="4 5" key="1">
    <citation type="submission" date="2015-10" db="EMBL/GenBank/DDBJ databases">
        <title>Full genome of DAOMC 229536 Phialocephala scopiformis, a fungal endophyte of spruce producing the potent anti-insectan compound rugulosin.</title>
        <authorList>
            <consortium name="DOE Joint Genome Institute"/>
            <person name="Walker A.K."/>
            <person name="Frasz S.L."/>
            <person name="Seifert K.A."/>
            <person name="Miller J.D."/>
            <person name="Mondo S.J."/>
            <person name="Labutti K."/>
            <person name="Lipzen A."/>
            <person name="Dockter R."/>
            <person name="Kennedy M."/>
            <person name="Grigoriev I.V."/>
            <person name="Spatafora J.W."/>
        </authorList>
    </citation>
    <scope>NUCLEOTIDE SEQUENCE [LARGE SCALE GENOMIC DNA]</scope>
    <source>
        <strain evidence="4 5">CBS 120377</strain>
    </source>
</reference>
<dbReference type="SMART" id="SM00829">
    <property type="entry name" value="PKS_ER"/>
    <property type="match status" value="1"/>
</dbReference>
<dbReference type="Proteomes" id="UP000070700">
    <property type="component" value="Unassembled WGS sequence"/>
</dbReference>
<dbReference type="PANTHER" id="PTHR45348">
    <property type="entry name" value="HYPOTHETICAL OXIDOREDUCTASE (EUROFUNG)"/>
    <property type="match status" value="1"/>
</dbReference>
<dbReference type="Gene3D" id="3.40.50.720">
    <property type="entry name" value="NAD(P)-binding Rossmann-like Domain"/>
    <property type="match status" value="1"/>
</dbReference>
<feature type="domain" description="Enoyl reductase (ER)" evidence="3">
    <location>
        <begin position="16"/>
        <end position="337"/>
    </location>
</feature>
<evidence type="ECO:0000256" key="2">
    <source>
        <dbReference type="ARBA" id="ARBA00023002"/>
    </source>
</evidence>
<organism evidence="4 5">
    <name type="scientific">Mollisia scopiformis</name>
    <name type="common">Conifer needle endophyte fungus</name>
    <name type="synonym">Phialocephala scopiformis</name>
    <dbReference type="NCBI Taxonomy" id="149040"/>
    <lineage>
        <taxon>Eukaryota</taxon>
        <taxon>Fungi</taxon>
        <taxon>Dikarya</taxon>
        <taxon>Ascomycota</taxon>
        <taxon>Pezizomycotina</taxon>
        <taxon>Leotiomycetes</taxon>
        <taxon>Helotiales</taxon>
        <taxon>Mollisiaceae</taxon>
        <taxon>Mollisia</taxon>
    </lineage>
</organism>
<dbReference type="InterPro" id="IPR020843">
    <property type="entry name" value="ER"/>
</dbReference>
<dbReference type="InterPro" id="IPR047122">
    <property type="entry name" value="Trans-enoyl_RdTase-like"/>
</dbReference>
<evidence type="ECO:0000256" key="1">
    <source>
        <dbReference type="ARBA" id="ARBA00008072"/>
    </source>
</evidence>
<name>A0A194WYE9_MOLSC</name>
<dbReference type="RefSeq" id="XP_018067348.1">
    <property type="nucleotide sequence ID" value="XM_018212198.1"/>
</dbReference>
<sequence>MTTITDNQAAWQTAIKTRPLEVGPGRTPNPGENEVVIKVAYAAVNPCDFNMQLNPYFDLEYPFIWGVDVAGTVVQLGSKVTRFRLGQRVIGNCEGMVTKKVTNTGYQHYTTCLEIFVAGIPDSLPLANAAVLPLSISTAAAALFIHHKLPFPTLNPKPTGKTVLVWGGSSSCGSSVIQLAVAAGYSVATTASSANFEYVKDLGASHVFNHKDSMIVDEILKVLGPGDLVVDCIGTNETQIACGKIVGKIGGGRLPLLNPPQVQFPEGVDAVFVIALNVGLVNVEVGDAVWRKYIPEALAVRKFQAKPDPLIVEGGLEKVQDALDILRKGVSAKKVVVEISKE</sequence>
<dbReference type="SUPFAM" id="SSF51735">
    <property type="entry name" value="NAD(P)-binding Rossmann-fold domains"/>
    <property type="match status" value="1"/>
</dbReference>
<dbReference type="EMBL" id="KQ947423">
    <property type="protein sequence ID" value="KUJ12993.1"/>
    <property type="molecule type" value="Genomic_DNA"/>
</dbReference>
<dbReference type="GeneID" id="28821924"/>
<dbReference type="InterPro" id="IPR011032">
    <property type="entry name" value="GroES-like_sf"/>
</dbReference>
<dbReference type="InterPro" id="IPR036291">
    <property type="entry name" value="NAD(P)-bd_dom_sf"/>
</dbReference>
<dbReference type="CDD" id="cd08249">
    <property type="entry name" value="enoyl_reductase_like"/>
    <property type="match status" value="1"/>
</dbReference>
<evidence type="ECO:0000313" key="5">
    <source>
        <dbReference type="Proteomes" id="UP000070700"/>
    </source>
</evidence>
<dbReference type="Pfam" id="PF08240">
    <property type="entry name" value="ADH_N"/>
    <property type="match status" value="1"/>
</dbReference>
<dbReference type="Gene3D" id="3.90.180.10">
    <property type="entry name" value="Medium-chain alcohol dehydrogenases, catalytic domain"/>
    <property type="match status" value="1"/>
</dbReference>
<dbReference type="GO" id="GO:0016651">
    <property type="term" value="F:oxidoreductase activity, acting on NAD(P)H"/>
    <property type="evidence" value="ECO:0007669"/>
    <property type="project" value="InterPro"/>
</dbReference>
<dbReference type="InParanoid" id="A0A194WYE9"/>
<proteinExistence type="inferred from homology"/>
<comment type="similarity">
    <text evidence="1">Belongs to the zinc-containing alcohol dehydrogenase family.</text>
</comment>
<dbReference type="Pfam" id="PF00107">
    <property type="entry name" value="ADH_zinc_N"/>
    <property type="match status" value="1"/>
</dbReference>
<dbReference type="InterPro" id="IPR013154">
    <property type="entry name" value="ADH-like_N"/>
</dbReference>
<protein>
    <submittedName>
        <fullName evidence="4">Putative alcohol dehydrogenase</fullName>
    </submittedName>
</protein>
<keyword evidence="2" id="KW-0560">Oxidoreductase</keyword>
<dbReference type="KEGG" id="psco:LY89DRAFT_652386"/>
<gene>
    <name evidence="4" type="ORF">LY89DRAFT_652386</name>
</gene>
<dbReference type="PANTHER" id="PTHR45348:SF2">
    <property type="entry name" value="ZINC-TYPE ALCOHOL DEHYDROGENASE-LIKE PROTEIN C2E1P3.01"/>
    <property type="match status" value="1"/>
</dbReference>
<dbReference type="InterPro" id="IPR013149">
    <property type="entry name" value="ADH-like_C"/>
</dbReference>
<evidence type="ECO:0000313" key="4">
    <source>
        <dbReference type="EMBL" id="KUJ12993.1"/>
    </source>
</evidence>
<dbReference type="AlphaFoldDB" id="A0A194WYE9"/>
<keyword evidence="5" id="KW-1185">Reference proteome</keyword>
<dbReference type="OrthoDB" id="48317at2759"/>
<evidence type="ECO:0000259" key="3">
    <source>
        <dbReference type="SMART" id="SM00829"/>
    </source>
</evidence>